<name>A0A4R1ESM9_9GAMM</name>
<proteinExistence type="predicted"/>
<sequence length="555" mass="60912">MRVFFLNSIKAIAMLAAATTATASFAGPAAVSHTHDGRQHSHVLPAEGLAHRHGGATGQATSNVVRRTGTIVYGSTQPSQSTAKPPKPDYYDFSSSGNQSATVISSGSSASHFHDGRQHTHPLPAQGYAHRHGAGSLGTRINSNTTRHTNTVIYGNTQRSTRSDNDGLVFGPSDSARNTQVQKTTSNNGYFNKYKDRDNRRDRRRSLSKGDTNCRVGQPNCNMCAANVQQQFKRAAANQIRWQTKPWSFTWPQKYPPQNLRPLDIFDGDPAHALGIPDTHVQGFVRTNSSLYPYAGSHSHKKRGGIFVVKQSGNGTKYLSTLHRTKGRHPSGVHIIGKYLVYGLGKRLYFMDINSQNQDLEFSLPIEKANFGGGLGIVKLANDRHLVVTTGPGGQDNRPRYNQFYILETSNGRPSSLKLINQSSTQKPSQWPRGLAYSENLSLITECGTGDIYAVHTTGDEKGISAITGNGYWKLSKLVQKDRALGLTAINAFTMRQDMKICNVRAAATVGVTPQKRMEFSCHGYAKDPDGSTFNVLGRSSRNKDKFYYRTGTVF</sequence>
<feature type="compositionally biased region" description="Polar residues" evidence="1">
    <location>
        <begin position="175"/>
        <end position="190"/>
    </location>
</feature>
<keyword evidence="4" id="KW-1185">Reference proteome</keyword>
<reference evidence="3 4" key="1">
    <citation type="submission" date="2019-03" db="EMBL/GenBank/DDBJ databases">
        <title>Genomic Encyclopedia of Type Strains, Phase IV (KMG-IV): sequencing the most valuable type-strain genomes for metagenomic binning, comparative biology and taxonomic classification.</title>
        <authorList>
            <person name="Goeker M."/>
        </authorList>
    </citation>
    <scope>NUCLEOTIDE SEQUENCE [LARGE SCALE GENOMIC DNA]</scope>
    <source>
        <strain evidence="3 4">DSM 24830</strain>
    </source>
</reference>
<accession>A0A4R1ESM9</accession>
<organism evidence="3 4">
    <name type="scientific">Cocleimonas flava</name>
    <dbReference type="NCBI Taxonomy" id="634765"/>
    <lineage>
        <taxon>Bacteria</taxon>
        <taxon>Pseudomonadati</taxon>
        <taxon>Pseudomonadota</taxon>
        <taxon>Gammaproteobacteria</taxon>
        <taxon>Thiotrichales</taxon>
        <taxon>Thiotrichaceae</taxon>
        <taxon>Cocleimonas</taxon>
    </lineage>
</organism>
<dbReference type="Proteomes" id="UP000294887">
    <property type="component" value="Unassembled WGS sequence"/>
</dbReference>
<feature type="compositionally biased region" description="Low complexity" evidence="1">
    <location>
        <begin position="100"/>
        <end position="111"/>
    </location>
</feature>
<evidence type="ECO:0000313" key="4">
    <source>
        <dbReference type="Proteomes" id="UP000294887"/>
    </source>
</evidence>
<dbReference type="SUPFAM" id="SSF63825">
    <property type="entry name" value="YWTD domain"/>
    <property type="match status" value="1"/>
</dbReference>
<feature type="compositionally biased region" description="Polar residues" evidence="1">
    <location>
        <begin position="73"/>
        <end position="83"/>
    </location>
</feature>
<feature type="region of interest" description="Disordered" evidence="1">
    <location>
        <begin position="73"/>
        <end position="143"/>
    </location>
</feature>
<dbReference type="EMBL" id="SMFQ01000004">
    <property type="protein sequence ID" value="TCJ84586.1"/>
    <property type="molecule type" value="Genomic_DNA"/>
</dbReference>
<dbReference type="AlphaFoldDB" id="A0A4R1ESM9"/>
<comment type="caution">
    <text evidence="3">The sequence shown here is derived from an EMBL/GenBank/DDBJ whole genome shotgun (WGS) entry which is preliminary data.</text>
</comment>
<gene>
    <name evidence="3" type="ORF">EV695_2544</name>
</gene>
<keyword evidence="2" id="KW-0732">Signal</keyword>
<feature type="signal peptide" evidence="2">
    <location>
        <begin position="1"/>
        <end position="26"/>
    </location>
</feature>
<protein>
    <submittedName>
        <fullName evidence="3">Uncharacterized protein</fullName>
    </submittedName>
</protein>
<feature type="region of interest" description="Disordered" evidence="1">
    <location>
        <begin position="157"/>
        <end position="212"/>
    </location>
</feature>
<evidence type="ECO:0000256" key="2">
    <source>
        <dbReference type="SAM" id="SignalP"/>
    </source>
</evidence>
<dbReference type="RefSeq" id="WP_131906335.1">
    <property type="nucleotide sequence ID" value="NZ_BAAAFU010000006.1"/>
</dbReference>
<evidence type="ECO:0000256" key="1">
    <source>
        <dbReference type="SAM" id="MobiDB-lite"/>
    </source>
</evidence>
<evidence type="ECO:0000313" key="3">
    <source>
        <dbReference type="EMBL" id="TCJ84586.1"/>
    </source>
</evidence>
<feature type="chain" id="PRO_5020277027" evidence="2">
    <location>
        <begin position="27"/>
        <end position="555"/>
    </location>
</feature>